<feature type="region of interest" description="Disordered" evidence="2">
    <location>
        <begin position="171"/>
        <end position="206"/>
    </location>
</feature>
<evidence type="ECO:0000313" key="4">
    <source>
        <dbReference type="EMBL" id="ODV60987.1"/>
    </source>
</evidence>
<dbReference type="Proteomes" id="UP000095038">
    <property type="component" value="Unassembled WGS sequence"/>
</dbReference>
<dbReference type="GO" id="GO:0006606">
    <property type="term" value="P:protein import into nucleus"/>
    <property type="evidence" value="ECO:0007669"/>
    <property type="project" value="InterPro"/>
</dbReference>
<dbReference type="RefSeq" id="XP_020047294.1">
    <property type="nucleotide sequence ID" value="XM_020193198.1"/>
</dbReference>
<protein>
    <recommendedName>
        <fullName evidence="3">Transcription factor Iwr1 domain-containing protein</fullName>
    </recommendedName>
</protein>
<dbReference type="EMBL" id="KV454480">
    <property type="protein sequence ID" value="ODV60987.1"/>
    <property type="molecule type" value="Genomic_DNA"/>
</dbReference>
<feature type="region of interest" description="Disordered" evidence="2">
    <location>
        <begin position="264"/>
        <end position="303"/>
    </location>
</feature>
<comment type="similarity">
    <text evidence="1">Belongs to the IWR1/SLC7A6OS family.</text>
</comment>
<name>A0A1D2VHN1_9ASCO</name>
<organism evidence="4 5">
    <name type="scientific">Ascoidea rubescens DSM 1968</name>
    <dbReference type="NCBI Taxonomy" id="1344418"/>
    <lineage>
        <taxon>Eukaryota</taxon>
        <taxon>Fungi</taxon>
        <taxon>Dikarya</taxon>
        <taxon>Ascomycota</taxon>
        <taxon>Saccharomycotina</taxon>
        <taxon>Saccharomycetes</taxon>
        <taxon>Ascoideaceae</taxon>
        <taxon>Ascoidea</taxon>
    </lineage>
</organism>
<evidence type="ECO:0000313" key="5">
    <source>
        <dbReference type="Proteomes" id="UP000095038"/>
    </source>
</evidence>
<evidence type="ECO:0000256" key="2">
    <source>
        <dbReference type="SAM" id="MobiDB-lite"/>
    </source>
</evidence>
<dbReference type="STRING" id="1344418.A0A1D2VHN1"/>
<dbReference type="AlphaFoldDB" id="A0A1D2VHN1"/>
<dbReference type="Pfam" id="PF08574">
    <property type="entry name" value="Iwr1"/>
    <property type="match status" value="1"/>
</dbReference>
<evidence type="ECO:0000256" key="1">
    <source>
        <dbReference type="ARBA" id="ARBA00010218"/>
    </source>
</evidence>
<feature type="domain" description="Transcription factor Iwr1" evidence="3">
    <location>
        <begin position="212"/>
        <end position="296"/>
    </location>
</feature>
<dbReference type="InterPro" id="IPR040150">
    <property type="entry name" value="Iwr1"/>
</dbReference>
<dbReference type="InParanoid" id="A0A1D2VHN1"/>
<dbReference type="GeneID" id="30966834"/>
<gene>
    <name evidence="4" type="ORF">ASCRUDRAFT_75736</name>
</gene>
<dbReference type="GO" id="GO:0005737">
    <property type="term" value="C:cytoplasm"/>
    <property type="evidence" value="ECO:0007669"/>
    <property type="project" value="TreeGrafter"/>
</dbReference>
<dbReference type="PANTHER" id="PTHR28063:SF1">
    <property type="entry name" value="RNA POLYMERASE II NUCLEAR LOCALIZATION PROTEIN IWR1"/>
    <property type="match status" value="1"/>
</dbReference>
<sequence length="457" mass="53251">MCQVSASDTHQTLTATEEMIKPEDTSSLSIIKIKRKRTEDPLQALVIENSRLLKKTRSCLFKLKRTDEVSQIDVDNEDENILQPDIKYDGNGSLNLEGQKEEKKVFLLPRKRKELVFTPVNQNHKRFQSSFVTKSSETTAQKDVSQIEEEKFEVDDILLQMVDECLALENQKNPSSGTTHKDIQNGNNSSSPLFSSNHNLKTNENNNEQSSTYVYDVYEFTNSTDQLLNYSSVSQDMQTTSKIDLSRIGYIRFEDEELISLLDQEDENDSENLNNMTDDEDSNAEDFYKNDYPDNEDDDNSIIFNSNDYDYNEYDYDYGYEYDDNRFNEYGNHRLETSYSTSEDNKEYVDDIEDNNQQGDLKFKDIESIYKTFNKNHKNLVTTLSHLSLNEDRIADDSVSRGDDDDYYHSNESNDDNDSEIFKRNYFAPGDRDDPRAMHRDKIFGKLQKQIDKNKKK</sequence>
<reference evidence="5" key="1">
    <citation type="submission" date="2016-05" db="EMBL/GenBank/DDBJ databases">
        <title>Comparative genomics of biotechnologically important yeasts.</title>
        <authorList>
            <consortium name="DOE Joint Genome Institute"/>
            <person name="Riley R."/>
            <person name="Haridas S."/>
            <person name="Wolfe K.H."/>
            <person name="Lopes M.R."/>
            <person name="Hittinger C.T."/>
            <person name="Goker M."/>
            <person name="Salamov A."/>
            <person name="Wisecaver J."/>
            <person name="Long T.M."/>
            <person name="Aerts A.L."/>
            <person name="Barry K."/>
            <person name="Choi C."/>
            <person name="Clum A."/>
            <person name="Coughlan A.Y."/>
            <person name="Deshpande S."/>
            <person name="Douglass A.P."/>
            <person name="Hanson S.J."/>
            <person name="Klenk H.-P."/>
            <person name="Labutti K."/>
            <person name="Lapidus A."/>
            <person name="Lindquist E."/>
            <person name="Lipzen A."/>
            <person name="Meier-Kolthoff J.P."/>
            <person name="Ohm R.A."/>
            <person name="Otillar R.P."/>
            <person name="Pangilinan J."/>
            <person name="Peng Y."/>
            <person name="Rokas A."/>
            <person name="Rosa C.A."/>
            <person name="Scheuner C."/>
            <person name="Sibirny A.A."/>
            <person name="Slot J.C."/>
            <person name="Stielow J.B."/>
            <person name="Sun H."/>
            <person name="Kurtzman C.P."/>
            <person name="Blackwell M."/>
            <person name="Grigoriev I.V."/>
            <person name="Jeffries T.W."/>
        </authorList>
    </citation>
    <scope>NUCLEOTIDE SEQUENCE [LARGE SCALE GENOMIC DNA]</scope>
    <source>
        <strain evidence="5">DSM 1968</strain>
    </source>
</reference>
<feature type="compositionally biased region" description="Polar residues" evidence="2">
    <location>
        <begin position="171"/>
        <end position="196"/>
    </location>
</feature>
<dbReference type="InterPro" id="IPR013883">
    <property type="entry name" value="TF_Iwr1_dom"/>
</dbReference>
<dbReference type="OrthoDB" id="6255506at2759"/>
<proteinExistence type="inferred from homology"/>
<dbReference type="PANTHER" id="PTHR28063">
    <property type="entry name" value="RNA POLYMERASE II NUCLEAR LOCALIZATION PROTEIN IWR1"/>
    <property type="match status" value="1"/>
</dbReference>
<feature type="region of interest" description="Disordered" evidence="2">
    <location>
        <begin position="396"/>
        <end position="437"/>
    </location>
</feature>
<feature type="compositionally biased region" description="Low complexity" evidence="2">
    <location>
        <begin position="197"/>
        <end position="206"/>
    </location>
</feature>
<evidence type="ECO:0000259" key="3">
    <source>
        <dbReference type="Pfam" id="PF08574"/>
    </source>
</evidence>
<keyword evidence="5" id="KW-1185">Reference proteome</keyword>
<dbReference type="FunCoup" id="A0A1D2VHN1">
    <property type="interactions" value="62"/>
</dbReference>
<accession>A0A1D2VHN1</accession>